<dbReference type="Pfam" id="PF06115">
    <property type="entry name" value="DUF956"/>
    <property type="match status" value="1"/>
</dbReference>
<protein>
    <recommendedName>
        <fullName evidence="3">DUF956 family protein</fullName>
    </recommendedName>
</protein>
<evidence type="ECO:0000313" key="2">
    <source>
        <dbReference type="Proteomes" id="UP000030008"/>
    </source>
</evidence>
<gene>
    <name evidence="1" type="ORF">CIAN88_00620</name>
</gene>
<dbReference type="InterPro" id="IPR010360">
    <property type="entry name" value="DUF956"/>
</dbReference>
<dbReference type="PIRSF" id="PIRSF021265">
    <property type="entry name" value="DUF956"/>
    <property type="match status" value="1"/>
</dbReference>
<evidence type="ECO:0000313" key="1">
    <source>
        <dbReference type="EMBL" id="KGJ54940.1"/>
    </source>
</evidence>
<dbReference type="EMBL" id="JQIF01000002">
    <property type="protein sequence ID" value="KGJ54940.1"/>
    <property type="molecule type" value="Genomic_DNA"/>
</dbReference>
<reference evidence="1 2" key="1">
    <citation type="submission" date="2014-08" db="EMBL/GenBank/DDBJ databases">
        <title>Clostridium innocuum, an unnegligible vancomycin-resistant pathogen causing extra-intestinal infections.</title>
        <authorList>
            <person name="Feng Y."/>
            <person name="Chiu C.-H."/>
        </authorList>
    </citation>
    <scope>NUCLEOTIDE SEQUENCE [LARGE SCALE GENOMIC DNA]</scope>
    <source>
        <strain evidence="1 2">AN88</strain>
    </source>
</reference>
<comment type="caution">
    <text evidence="1">The sequence shown here is derived from an EMBL/GenBank/DDBJ whole genome shotgun (WGS) entry which is preliminary data.</text>
</comment>
<accession>A0A099IBB2</accession>
<sequence length="131" mass="15119">MVQSRNTTVDYTVKGISYMGLSAYGKIMVGDRAFEFYNDRNVKDYIQIPWDEVDTIVASVLFKGRKISRFAVMTKSSGTFSFSSRDNKALLRAVANYVDKERMLRSLSFLDVIKRSIRRIIHRKKEDQASC</sequence>
<organism evidence="1 2">
    <name type="scientific">Clostridium innocuum</name>
    <dbReference type="NCBI Taxonomy" id="1522"/>
    <lineage>
        <taxon>Bacteria</taxon>
        <taxon>Bacillati</taxon>
        <taxon>Bacillota</taxon>
        <taxon>Clostridia</taxon>
        <taxon>Eubacteriales</taxon>
        <taxon>Clostridiaceae</taxon>
        <taxon>Clostridium</taxon>
    </lineage>
</organism>
<evidence type="ECO:0008006" key="3">
    <source>
        <dbReference type="Google" id="ProtNLM"/>
    </source>
</evidence>
<proteinExistence type="predicted"/>
<dbReference type="RefSeq" id="WP_044903386.1">
    <property type="nucleotide sequence ID" value="NZ_JQIF01000002.1"/>
</dbReference>
<name>A0A099IBB2_CLOIN</name>
<dbReference type="AlphaFoldDB" id="A0A099IBB2"/>
<dbReference type="Proteomes" id="UP000030008">
    <property type="component" value="Unassembled WGS sequence"/>
</dbReference>